<evidence type="ECO:0000313" key="3">
    <source>
        <dbReference type="Proteomes" id="UP001145072"/>
    </source>
</evidence>
<evidence type="ECO:0000256" key="1">
    <source>
        <dbReference type="SAM" id="MobiDB-lite"/>
    </source>
</evidence>
<organism evidence="2 3">
    <name type="scientific">Aquibacillus koreensis</name>
    <dbReference type="NCBI Taxonomy" id="279446"/>
    <lineage>
        <taxon>Bacteria</taxon>
        <taxon>Bacillati</taxon>
        <taxon>Bacillota</taxon>
        <taxon>Bacilli</taxon>
        <taxon>Bacillales</taxon>
        <taxon>Bacillaceae</taxon>
        <taxon>Aquibacillus</taxon>
    </lineage>
</organism>
<feature type="compositionally biased region" description="Basic residues" evidence="1">
    <location>
        <begin position="96"/>
        <end position="107"/>
    </location>
</feature>
<dbReference type="EMBL" id="JAMQJZ010000004">
    <property type="protein sequence ID" value="MDC3420016.1"/>
    <property type="molecule type" value="Genomic_DNA"/>
</dbReference>
<protein>
    <submittedName>
        <fullName evidence="2">Uncharacterized protein</fullName>
    </submittedName>
</protein>
<name>A0A9X3WMI9_9BACI</name>
<dbReference type="RefSeq" id="WP_259868601.1">
    <property type="nucleotide sequence ID" value="NZ_JAMQJZ010000004.1"/>
</dbReference>
<comment type="caution">
    <text evidence="2">The sequence shown here is derived from an EMBL/GenBank/DDBJ whole genome shotgun (WGS) entry which is preliminary data.</text>
</comment>
<evidence type="ECO:0000313" key="2">
    <source>
        <dbReference type="EMBL" id="MDC3420016.1"/>
    </source>
</evidence>
<dbReference type="AlphaFoldDB" id="A0A9X3WMI9"/>
<dbReference type="Proteomes" id="UP001145072">
    <property type="component" value="Unassembled WGS sequence"/>
</dbReference>
<accession>A0A9X3WMI9</accession>
<sequence>MKIQKAKELNVELQEYVKAYESYQPKDVKEEAVKLYAELENVNMVAKELNEKGYRKDGKLVAGKVRQMKIESNDVTAMLDSSSNPGDRLHEIVKKTLSRNRKRKGIS</sequence>
<keyword evidence="3" id="KW-1185">Reference proteome</keyword>
<reference evidence="2" key="1">
    <citation type="submission" date="2022-06" db="EMBL/GenBank/DDBJ databases">
        <title>Aquibacillus sp. a new bacterium isolated from soil saline samples.</title>
        <authorList>
            <person name="Galisteo C."/>
            <person name="De La Haba R."/>
            <person name="Sanchez-Porro C."/>
            <person name="Ventosa A."/>
        </authorList>
    </citation>
    <scope>NUCLEOTIDE SEQUENCE</scope>
    <source>
        <strain evidence="2">JCM 12387</strain>
    </source>
</reference>
<feature type="region of interest" description="Disordered" evidence="1">
    <location>
        <begin position="77"/>
        <end position="107"/>
    </location>
</feature>
<gene>
    <name evidence="2" type="ORF">NC661_06495</name>
</gene>
<proteinExistence type="predicted"/>